<evidence type="ECO:0000313" key="7">
    <source>
        <dbReference type="EMBL" id="KAK7369638.1"/>
    </source>
</evidence>
<keyword evidence="4" id="KW-0539">Nucleus</keyword>
<protein>
    <recommendedName>
        <fullName evidence="6">Beta-Casp domain-containing protein</fullName>
    </recommendedName>
</protein>
<dbReference type="GO" id="GO:0034472">
    <property type="term" value="P:snRNA 3'-end processing"/>
    <property type="evidence" value="ECO:0007669"/>
    <property type="project" value="TreeGrafter"/>
</dbReference>
<dbReference type="SUPFAM" id="SSF56281">
    <property type="entry name" value="Metallo-hydrolase/oxidoreductase"/>
    <property type="match status" value="1"/>
</dbReference>
<gene>
    <name evidence="7" type="ORF">VNO80_11680</name>
</gene>
<keyword evidence="5" id="KW-0472">Membrane</keyword>
<keyword evidence="5" id="KW-1133">Transmembrane helix</keyword>
<dbReference type="GO" id="GO:0005737">
    <property type="term" value="C:cytoplasm"/>
    <property type="evidence" value="ECO:0007669"/>
    <property type="project" value="UniProtKB-SubCell"/>
</dbReference>
<comment type="subcellular location">
    <subcellularLocation>
        <location evidence="2">Cytoplasm</location>
    </subcellularLocation>
    <subcellularLocation>
        <location evidence="1">Nucleus</location>
    </subcellularLocation>
</comment>
<dbReference type="Pfam" id="PF10996">
    <property type="entry name" value="Beta-Casp"/>
    <property type="match status" value="1"/>
</dbReference>
<comment type="caution">
    <text evidence="7">The sequence shown here is derived from an EMBL/GenBank/DDBJ whole genome shotgun (WGS) entry which is preliminary data.</text>
</comment>
<keyword evidence="5" id="KW-0812">Transmembrane</keyword>
<evidence type="ECO:0000256" key="5">
    <source>
        <dbReference type="SAM" id="Phobius"/>
    </source>
</evidence>
<dbReference type="PANTHER" id="PTHR46094">
    <property type="entry name" value="INTEGRATOR COMPLEX SUBUNIT 9"/>
    <property type="match status" value="1"/>
</dbReference>
<evidence type="ECO:0000256" key="4">
    <source>
        <dbReference type="ARBA" id="ARBA00023242"/>
    </source>
</evidence>
<keyword evidence="8" id="KW-1185">Reference proteome</keyword>
<dbReference type="InterPro" id="IPR022712">
    <property type="entry name" value="Beta_Casp"/>
</dbReference>
<dbReference type="InterPro" id="IPR036866">
    <property type="entry name" value="RibonucZ/Hydroxyglut_hydro"/>
</dbReference>
<reference evidence="7 8" key="1">
    <citation type="submission" date="2024-01" db="EMBL/GenBank/DDBJ databases">
        <title>The genomes of 5 underutilized Papilionoideae crops provide insights into root nodulation and disease resistanc.</title>
        <authorList>
            <person name="Jiang F."/>
        </authorList>
    </citation>
    <scope>NUCLEOTIDE SEQUENCE [LARGE SCALE GENOMIC DNA]</scope>
    <source>
        <strain evidence="7">JINMINGXINNONG_FW02</strain>
        <tissue evidence="7">Leaves</tissue>
    </source>
</reference>
<dbReference type="AlphaFoldDB" id="A0AAN9NGY8"/>
<evidence type="ECO:0000256" key="3">
    <source>
        <dbReference type="ARBA" id="ARBA00022490"/>
    </source>
</evidence>
<sequence>MVYLSKRRRFVFDSFCGFDCSDYVNCLIGRTRRVTFADRFSIKCSLQTKVLLLLFLSLSSSTATLSAAIYKRLLISYSMKFTCLSKGRGFHFPPCHMLNFCGIRILLDCPLDLSALLAFSPIPTSLDCLSVVESFNTEANDFDSRVGFGKRQKIEKLLHAKSLLFGEPWYKTVNNLHLWNSSFIDVVLISSPMGIMGLPFLTRIKGFSAKIYVTEASARLGQLMMEDLISMHVEFRHFYGPEESNFPSWLRQEELETLPSELREIILGKDGLELGGWMPLYSAADVKDCMLKIHTLNYAEEACYNGTLVIKAFSSGMEIGSCNWILNSPKGDIAYVSGSSFISAHAMPFDYCSLQGTCALIYSDFFSLGDSHDSADGDNYSVSAADKLQPMSSQDLAGFIHNSDENSEEKEKLDFICSNTINYIQKGGSVLIPIDRLGTVLLLLEEMTTSLEASDLKVPVYIISSMAEELLALLNIIPEWLCKQRQEKLFAGEQLFAHVNLLKEKKIHVVPAIHSHELLINWQEPCIVFCPHWSMRMGPVVHLLRQWCGNPNSLLILEDVLNLELALLPFQPVAMKVLQCLFPSGIGLQTVQPLLKLLRPKTVLCPEELRLQINLSSEKSFSVLYYTEAETLKVPYRKHSSEIKIATDLASHFYWKTFIKEEINITKLKGELLMENARHHLLLENDNENSSCNKSLEHLGLPDSEKLMAALSKMGISGNIQHGMSDDAKSQTAFTIHIHDPYKASIEIGTTGTIITTADENVASSIYKIIDNILKAV</sequence>
<keyword evidence="3" id="KW-0963">Cytoplasm</keyword>
<evidence type="ECO:0000259" key="6">
    <source>
        <dbReference type="SMART" id="SM01027"/>
    </source>
</evidence>
<dbReference type="SMART" id="SM01027">
    <property type="entry name" value="Beta-Casp"/>
    <property type="match status" value="1"/>
</dbReference>
<feature type="transmembrane region" description="Helical" evidence="5">
    <location>
        <begin position="50"/>
        <end position="70"/>
    </location>
</feature>
<organism evidence="7 8">
    <name type="scientific">Phaseolus coccineus</name>
    <name type="common">Scarlet runner bean</name>
    <name type="synonym">Phaseolus multiflorus</name>
    <dbReference type="NCBI Taxonomy" id="3886"/>
    <lineage>
        <taxon>Eukaryota</taxon>
        <taxon>Viridiplantae</taxon>
        <taxon>Streptophyta</taxon>
        <taxon>Embryophyta</taxon>
        <taxon>Tracheophyta</taxon>
        <taxon>Spermatophyta</taxon>
        <taxon>Magnoliopsida</taxon>
        <taxon>eudicotyledons</taxon>
        <taxon>Gunneridae</taxon>
        <taxon>Pentapetalae</taxon>
        <taxon>rosids</taxon>
        <taxon>fabids</taxon>
        <taxon>Fabales</taxon>
        <taxon>Fabaceae</taxon>
        <taxon>Papilionoideae</taxon>
        <taxon>50 kb inversion clade</taxon>
        <taxon>NPAAA clade</taxon>
        <taxon>indigoferoid/millettioid clade</taxon>
        <taxon>Phaseoleae</taxon>
        <taxon>Phaseolus</taxon>
    </lineage>
</organism>
<evidence type="ECO:0000256" key="1">
    <source>
        <dbReference type="ARBA" id="ARBA00004123"/>
    </source>
</evidence>
<proteinExistence type="predicted"/>
<dbReference type="Gene3D" id="3.40.50.10890">
    <property type="match status" value="1"/>
</dbReference>
<dbReference type="Proteomes" id="UP001374584">
    <property type="component" value="Unassembled WGS sequence"/>
</dbReference>
<dbReference type="GO" id="GO:0032039">
    <property type="term" value="C:integrator complex"/>
    <property type="evidence" value="ECO:0007669"/>
    <property type="project" value="InterPro"/>
</dbReference>
<feature type="domain" description="Beta-Casp" evidence="6">
    <location>
        <begin position="440"/>
        <end position="561"/>
    </location>
</feature>
<evidence type="ECO:0000256" key="2">
    <source>
        <dbReference type="ARBA" id="ARBA00004496"/>
    </source>
</evidence>
<dbReference type="Gene3D" id="3.60.15.10">
    <property type="entry name" value="Ribonuclease Z/Hydroxyacylglutathione hydrolase-like"/>
    <property type="match status" value="1"/>
</dbReference>
<evidence type="ECO:0000313" key="8">
    <source>
        <dbReference type="Proteomes" id="UP001374584"/>
    </source>
</evidence>
<dbReference type="EMBL" id="JAYMYR010000004">
    <property type="protein sequence ID" value="KAK7369638.1"/>
    <property type="molecule type" value="Genomic_DNA"/>
</dbReference>
<dbReference type="InterPro" id="IPR027074">
    <property type="entry name" value="Integrator_9su"/>
</dbReference>
<dbReference type="PANTHER" id="PTHR46094:SF1">
    <property type="entry name" value="INTEGRATOR COMPLEX SUBUNIT 9"/>
    <property type="match status" value="1"/>
</dbReference>
<name>A0AAN9NGY8_PHACN</name>
<accession>A0AAN9NGY8</accession>